<evidence type="ECO:0000256" key="2">
    <source>
        <dbReference type="ARBA" id="ARBA00022827"/>
    </source>
</evidence>
<keyword evidence="1" id="KW-0285">Flavoprotein</keyword>
<keyword evidence="2" id="KW-0274">FAD</keyword>
<dbReference type="InterPro" id="IPR006094">
    <property type="entry name" value="Oxid_FAD_bind_N"/>
</dbReference>
<evidence type="ECO:0000256" key="1">
    <source>
        <dbReference type="ARBA" id="ARBA00022630"/>
    </source>
</evidence>
<accession>A0A5Q3QI82</accession>
<dbReference type="GO" id="GO:0071949">
    <property type="term" value="F:FAD binding"/>
    <property type="evidence" value="ECO:0007669"/>
    <property type="project" value="InterPro"/>
</dbReference>
<evidence type="ECO:0000259" key="3">
    <source>
        <dbReference type="PROSITE" id="PS51387"/>
    </source>
</evidence>
<dbReference type="SUPFAM" id="SSF56176">
    <property type="entry name" value="FAD-binding/transporter-associated domain-like"/>
    <property type="match status" value="1"/>
</dbReference>
<evidence type="ECO:0000313" key="4">
    <source>
        <dbReference type="EMBL" id="QGK71225.1"/>
    </source>
</evidence>
<dbReference type="InterPro" id="IPR036318">
    <property type="entry name" value="FAD-bd_PCMH-like_sf"/>
</dbReference>
<dbReference type="InterPro" id="IPR016169">
    <property type="entry name" value="FAD-bd_PCMH_sub2"/>
</dbReference>
<name>A0A5Q3QI82_9PSEU</name>
<protein>
    <submittedName>
        <fullName evidence="4">FAD-binding protein</fullName>
    </submittedName>
</protein>
<dbReference type="AlphaFoldDB" id="A0A5Q3QI82"/>
<dbReference type="PROSITE" id="PS51387">
    <property type="entry name" value="FAD_PCMH"/>
    <property type="match status" value="1"/>
</dbReference>
<proteinExistence type="predicted"/>
<dbReference type="Pfam" id="PF01565">
    <property type="entry name" value="FAD_binding_4"/>
    <property type="match status" value="1"/>
</dbReference>
<dbReference type="RefSeq" id="WP_154077801.1">
    <property type="nucleotide sequence ID" value="NZ_CP045929.1"/>
</dbReference>
<dbReference type="Gene3D" id="3.30.465.10">
    <property type="match status" value="1"/>
</dbReference>
<dbReference type="PANTHER" id="PTHR11748:SF103">
    <property type="entry name" value="GLYCOLATE OXIDASE SUBUNIT GLCE"/>
    <property type="match status" value="1"/>
</dbReference>
<sequence>MALPTKNSVPDALGAALGTDRVRAAAETDSVGGAAPSWVATVDGTEQVSAAMRVAAEHELRVVATGSGSKLDWGAPPREVDLLVDLSAADGIVEHAAGDLVVHAKAGTSLRRVQEQVAQSGQQLSIEHPLPNATLGGIVATGAAGPSRHLHGTVRDLLIGITVVRPDGVVTRAGGKVVKNVAGYDLGKLYSGSYGTLGVITETIFRLHPLAAERRWISVDADEPAMLDAVLRAFKRTQAMPTAVELDRTLDGRTTVCAQLEGRADATHERALTLSELVGGETGTNVDVHDDPPAWWGHYPHGTGDDIGLRLTVRPASIPGVISRASEAAQRSGVKLSLRGAAGVGVLDGGIPAGTDPDAVAELVSALRTVTAAPGENTVIVRAPRAVTATVDPWGPVPSGVLTLLKNTKAQFDPEHRLAPGRFVGGI</sequence>
<dbReference type="GO" id="GO:0003824">
    <property type="term" value="F:catalytic activity"/>
    <property type="evidence" value="ECO:0007669"/>
    <property type="project" value="InterPro"/>
</dbReference>
<dbReference type="PANTHER" id="PTHR11748">
    <property type="entry name" value="D-LACTATE DEHYDROGENASE"/>
    <property type="match status" value="1"/>
</dbReference>
<organism evidence="4 5">
    <name type="scientific">Allosaccharopolyspora coralli</name>
    <dbReference type="NCBI Taxonomy" id="2665642"/>
    <lineage>
        <taxon>Bacteria</taxon>
        <taxon>Bacillati</taxon>
        <taxon>Actinomycetota</taxon>
        <taxon>Actinomycetes</taxon>
        <taxon>Pseudonocardiales</taxon>
        <taxon>Pseudonocardiaceae</taxon>
        <taxon>Allosaccharopolyspora</taxon>
    </lineage>
</organism>
<evidence type="ECO:0000313" key="5">
    <source>
        <dbReference type="Proteomes" id="UP000371041"/>
    </source>
</evidence>
<reference evidence="5" key="1">
    <citation type="submission" date="2019-11" db="EMBL/GenBank/DDBJ databases">
        <title>The complete genome sequence of Saccharopolyspora sp. E2A.</title>
        <authorList>
            <person name="Zhang G."/>
        </authorList>
    </citation>
    <scope>NUCLEOTIDE SEQUENCE [LARGE SCALE GENOMIC DNA]</scope>
    <source>
        <strain evidence="5">E2A</strain>
    </source>
</reference>
<dbReference type="InterPro" id="IPR016164">
    <property type="entry name" value="FAD-linked_Oxase-like_C"/>
</dbReference>
<dbReference type="KEGG" id="sace:GIY23_18375"/>
<dbReference type="EMBL" id="CP045929">
    <property type="protein sequence ID" value="QGK71225.1"/>
    <property type="molecule type" value="Genomic_DNA"/>
</dbReference>
<dbReference type="InterPro" id="IPR016166">
    <property type="entry name" value="FAD-bd_PCMH"/>
</dbReference>
<dbReference type="Proteomes" id="UP000371041">
    <property type="component" value="Chromosome"/>
</dbReference>
<gene>
    <name evidence="4" type="ORF">GIY23_18375</name>
</gene>
<feature type="domain" description="FAD-binding PCMH-type" evidence="3">
    <location>
        <begin position="31"/>
        <end position="210"/>
    </location>
</feature>
<dbReference type="SUPFAM" id="SSF55103">
    <property type="entry name" value="FAD-linked oxidases, C-terminal domain"/>
    <property type="match status" value="1"/>
</dbReference>
<keyword evidence="5" id="KW-1185">Reference proteome</keyword>